<reference evidence="1 2" key="1">
    <citation type="submission" date="2019-01" db="EMBL/GenBank/DDBJ databases">
        <title>Draft genome sequences of the type strains of six Macrococcus species.</title>
        <authorList>
            <person name="Mazhar S."/>
            <person name="Altermann E."/>
            <person name="Hill C."/>
            <person name="Mcauliffe O."/>
        </authorList>
    </citation>
    <scope>NUCLEOTIDE SEQUENCE [LARGE SCALE GENOMIC DNA]</scope>
    <source>
        <strain evidence="1 2">ATCC 51825</strain>
    </source>
</reference>
<gene>
    <name evidence="1" type="ORF">ERX55_02090</name>
</gene>
<dbReference type="Proteomes" id="UP000294843">
    <property type="component" value="Unassembled WGS sequence"/>
</dbReference>
<dbReference type="AlphaFoldDB" id="A0A4V3BFT8"/>
<proteinExistence type="predicted"/>
<dbReference type="RefSeq" id="WP_133450919.1">
    <property type="nucleotide sequence ID" value="NZ_SCWF01000001.1"/>
</dbReference>
<protein>
    <submittedName>
        <fullName evidence="1">Uncharacterized protein</fullName>
    </submittedName>
</protein>
<evidence type="ECO:0000313" key="2">
    <source>
        <dbReference type="Proteomes" id="UP000294843"/>
    </source>
</evidence>
<comment type="caution">
    <text evidence="1">The sequence shown here is derived from an EMBL/GenBank/DDBJ whole genome shotgun (WGS) entry which is preliminary data.</text>
</comment>
<keyword evidence="2" id="KW-1185">Reference proteome</keyword>
<dbReference type="OrthoDB" id="10005751at2"/>
<accession>A0A4V3BFT8</accession>
<evidence type="ECO:0000313" key="1">
    <source>
        <dbReference type="EMBL" id="TDM15719.1"/>
    </source>
</evidence>
<dbReference type="EMBL" id="SCWF01000001">
    <property type="protein sequence ID" value="TDM15719.1"/>
    <property type="molecule type" value="Genomic_DNA"/>
</dbReference>
<organism evidence="1 2">
    <name type="scientific">Macrococcus bovicus</name>
    <dbReference type="NCBI Taxonomy" id="69968"/>
    <lineage>
        <taxon>Bacteria</taxon>
        <taxon>Bacillati</taxon>
        <taxon>Bacillota</taxon>
        <taxon>Bacilli</taxon>
        <taxon>Bacillales</taxon>
        <taxon>Staphylococcaceae</taxon>
        <taxon>Macrococcus</taxon>
    </lineage>
</organism>
<sequence>MPEVKPNDALILMGYGFKQNPMDPKRFNKHIKNGRLVVQFNEREGWSGRAFNRSLAVTTEITCNTMQPILDELKKEEGRLKDETYAAQASYGPLRRIEK</sequence>
<name>A0A4V3BFT8_9STAP</name>